<evidence type="ECO:0000313" key="1">
    <source>
        <dbReference type="EMBL" id="CAD6494265.1"/>
    </source>
</evidence>
<protein>
    <submittedName>
        <fullName evidence="1">Uncharacterized protein</fullName>
    </submittedName>
</protein>
<gene>
    <name evidence="1" type="ORF">CHKLHMKO_00684</name>
</gene>
<name>A0A811THK3_9EURY</name>
<proteinExistence type="predicted"/>
<reference evidence="1" key="1">
    <citation type="submission" date="2020-10" db="EMBL/GenBank/DDBJ databases">
        <authorList>
            <person name="Hahn C.J."/>
            <person name="Laso-Perez R."/>
            <person name="Vulcano F."/>
            <person name="Vaziourakis K.-M."/>
            <person name="Stokke R."/>
            <person name="Steen I.H."/>
            <person name="Teske A."/>
            <person name="Boetius A."/>
            <person name="Liebeke M."/>
            <person name="Amann R."/>
            <person name="Knittel K."/>
        </authorList>
    </citation>
    <scope>NUCLEOTIDE SEQUENCE</scope>
    <source>
        <strain evidence="1">Gfbio:e3339647-f889-4370-9287-4fb5cb688e4c:AG392O15_GoMArc1</strain>
    </source>
</reference>
<evidence type="ECO:0000313" key="2">
    <source>
        <dbReference type="Proteomes" id="UP000610373"/>
    </source>
</evidence>
<dbReference type="Proteomes" id="UP000610373">
    <property type="component" value="Unassembled WGS sequence"/>
</dbReference>
<dbReference type="EMBL" id="CAJHIO010000071">
    <property type="protein sequence ID" value="CAD6494265.1"/>
    <property type="molecule type" value="Genomic_DNA"/>
</dbReference>
<organism evidence="1 2">
    <name type="scientific">Candidatus Argoarchaeum ethanivorans</name>
    <dbReference type="NCBI Taxonomy" id="2608793"/>
    <lineage>
        <taxon>Archaea</taxon>
        <taxon>Methanobacteriati</taxon>
        <taxon>Methanobacteriota</taxon>
        <taxon>Stenosarchaea group</taxon>
        <taxon>Methanomicrobia</taxon>
        <taxon>Methanosarcinales</taxon>
        <taxon>Methanosarcinales incertae sedis</taxon>
        <taxon>GOM Arc I cluster</taxon>
        <taxon>Candidatus Argoarchaeum</taxon>
    </lineage>
</organism>
<sequence length="60" mass="7254">MVDWKNVRLKYDANTKSKIAAHHVRLEEIYEVFQDYFMPRKKIVQGGKNTLSYCNTNFKW</sequence>
<dbReference type="AlphaFoldDB" id="A0A811THK3"/>
<accession>A0A811THK3</accession>
<comment type="caution">
    <text evidence="1">The sequence shown here is derived from an EMBL/GenBank/DDBJ whole genome shotgun (WGS) entry which is preliminary data.</text>
</comment>